<keyword evidence="1" id="KW-1133">Transmembrane helix</keyword>
<proteinExistence type="predicted"/>
<name>A0AAV0ETD5_9ASTE</name>
<dbReference type="EMBL" id="CAMAPF010000942">
    <property type="protein sequence ID" value="CAH9126522.1"/>
    <property type="molecule type" value="Genomic_DNA"/>
</dbReference>
<comment type="caution">
    <text evidence="2">The sequence shown here is derived from an EMBL/GenBank/DDBJ whole genome shotgun (WGS) entry which is preliminary data.</text>
</comment>
<feature type="transmembrane region" description="Helical" evidence="1">
    <location>
        <begin position="29"/>
        <end position="52"/>
    </location>
</feature>
<gene>
    <name evidence="2" type="ORF">CEPIT_LOCUS27597</name>
</gene>
<evidence type="ECO:0000256" key="1">
    <source>
        <dbReference type="SAM" id="Phobius"/>
    </source>
</evidence>
<evidence type="ECO:0000313" key="2">
    <source>
        <dbReference type="EMBL" id="CAH9126522.1"/>
    </source>
</evidence>
<keyword evidence="1" id="KW-0812">Transmembrane</keyword>
<organism evidence="2 3">
    <name type="scientific">Cuscuta epithymum</name>
    <dbReference type="NCBI Taxonomy" id="186058"/>
    <lineage>
        <taxon>Eukaryota</taxon>
        <taxon>Viridiplantae</taxon>
        <taxon>Streptophyta</taxon>
        <taxon>Embryophyta</taxon>
        <taxon>Tracheophyta</taxon>
        <taxon>Spermatophyta</taxon>
        <taxon>Magnoliopsida</taxon>
        <taxon>eudicotyledons</taxon>
        <taxon>Gunneridae</taxon>
        <taxon>Pentapetalae</taxon>
        <taxon>asterids</taxon>
        <taxon>lamiids</taxon>
        <taxon>Solanales</taxon>
        <taxon>Convolvulaceae</taxon>
        <taxon>Cuscuteae</taxon>
        <taxon>Cuscuta</taxon>
        <taxon>Cuscuta subgen. Cuscuta</taxon>
    </lineage>
</organism>
<sequence length="123" mass="14336">MHCDSRVQTVCGNVMELPREKIKDLSPQVLIETNFHVFLWLALFLGCVSVLFKPEYLFLFFISAFFCTFWICCASKFPVSDLEHTLAKIAVMIMKLQTTVSHTVIIPFYYPLQPYFNPSCNRR</sequence>
<keyword evidence="3" id="KW-1185">Reference proteome</keyword>
<evidence type="ECO:0000313" key="3">
    <source>
        <dbReference type="Proteomes" id="UP001152523"/>
    </source>
</evidence>
<feature type="transmembrane region" description="Helical" evidence="1">
    <location>
        <begin position="58"/>
        <end position="77"/>
    </location>
</feature>
<keyword evidence="1" id="KW-0472">Membrane</keyword>
<feature type="transmembrane region" description="Helical" evidence="1">
    <location>
        <begin position="89"/>
        <end position="110"/>
    </location>
</feature>
<dbReference type="AlphaFoldDB" id="A0AAV0ETD5"/>
<dbReference type="Proteomes" id="UP001152523">
    <property type="component" value="Unassembled WGS sequence"/>
</dbReference>
<accession>A0AAV0ETD5</accession>
<reference evidence="2" key="1">
    <citation type="submission" date="2022-07" db="EMBL/GenBank/DDBJ databases">
        <authorList>
            <person name="Macas J."/>
            <person name="Novak P."/>
            <person name="Neumann P."/>
        </authorList>
    </citation>
    <scope>NUCLEOTIDE SEQUENCE</scope>
</reference>
<protein>
    <submittedName>
        <fullName evidence="2">Uncharacterized protein</fullName>
    </submittedName>
</protein>